<dbReference type="EMBL" id="BSXG01000052">
    <property type="protein sequence ID" value="GME28760.1"/>
    <property type="molecule type" value="Genomic_DNA"/>
</dbReference>
<reference evidence="1" key="1">
    <citation type="submission" date="2024-09" db="EMBL/GenBank/DDBJ databases">
        <title>Draft Genome Sequences of Neofusicoccum parvum.</title>
        <authorList>
            <person name="Ashida A."/>
            <person name="Camagna M."/>
            <person name="Tanaka A."/>
            <person name="Takemoto D."/>
        </authorList>
    </citation>
    <scope>NUCLEOTIDE SEQUENCE</scope>
    <source>
        <strain evidence="1">PPO83</strain>
    </source>
</reference>
<keyword evidence="2" id="KW-1185">Reference proteome</keyword>
<comment type="caution">
    <text evidence="1">The sequence shown here is derived from an EMBL/GenBank/DDBJ whole genome shotgun (WGS) entry which is preliminary data.</text>
</comment>
<protein>
    <submittedName>
        <fullName evidence="1">Fungal fucose-specific lectin protein</fullName>
    </submittedName>
</protein>
<gene>
    <name evidence="1" type="primary">g6706</name>
    <name evidence="1" type="ORF">NpPPO83_00006706</name>
</gene>
<name>A0ACB5S7I5_9PEZI</name>
<sequence>MTSGQDLYSSLEVDEEANHQEKLRKLQYSPLHTPNLTLYFLDSSSRLRQLQTSNPDDTTWSLGSTDSDFNIPAASHLASYSCQDPSYPDYSNAWFQDSDGYYQIIDSSGGKTKVDNTLTSGVNMVKPPANASLAIVPHYMYDYNVTAKSKQPYVSLFYVNSDVLYEYHYYNGKFDWNRHFDASSEPRLPPTANMAAFSWGYNDTLASINGMQVLYTMPNSESGGVSIMTNKNNAAKWNSIDAGNSDNAFKGVARYSAIAATQAGRVYAVVEEGGKAELREWEYVPAEDRYQSNGPVNTDVA</sequence>
<dbReference type="Proteomes" id="UP001165186">
    <property type="component" value="Unassembled WGS sequence"/>
</dbReference>
<proteinExistence type="predicted"/>
<accession>A0ACB5S7I5</accession>
<evidence type="ECO:0000313" key="2">
    <source>
        <dbReference type="Proteomes" id="UP001165186"/>
    </source>
</evidence>
<evidence type="ECO:0000313" key="1">
    <source>
        <dbReference type="EMBL" id="GME28760.1"/>
    </source>
</evidence>
<organism evidence="1 2">
    <name type="scientific">Neofusicoccum parvum</name>
    <dbReference type="NCBI Taxonomy" id="310453"/>
    <lineage>
        <taxon>Eukaryota</taxon>
        <taxon>Fungi</taxon>
        <taxon>Dikarya</taxon>
        <taxon>Ascomycota</taxon>
        <taxon>Pezizomycotina</taxon>
        <taxon>Dothideomycetes</taxon>
        <taxon>Dothideomycetes incertae sedis</taxon>
        <taxon>Botryosphaeriales</taxon>
        <taxon>Botryosphaeriaceae</taxon>
        <taxon>Neofusicoccum</taxon>
    </lineage>
</organism>